<dbReference type="EMBL" id="JXXE01000093">
    <property type="protein sequence ID" value="KIZ47311.1"/>
    <property type="molecule type" value="Genomic_DNA"/>
</dbReference>
<proteinExistence type="inferred from homology"/>
<comment type="subcellular location">
    <subcellularLocation>
        <location evidence="1">Cell membrane</location>
        <topology evidence="1">Multi-pass membrane protein</topology>
    </subcellularLocation>
</comment>
<feature type="transmembrane region" description="Helical" evidence="9">
    <location>
        <begin position="79"/>
        <end position="100"/>
    </location>
</feature>
<feature type="transmembrane region" description="Helical" evidence="9">
    <location>
        <begin position="207"/>
        <end position="232"/>
    </location>
</feature>
<feature type="transmembrane region" description="Helical" evidence="9">
    <location>
        <begin position="175"/>
        <end position="195"/>
    </location>
</feature>
<dbReference type="GO" id="GO:0022857">
    <property type="term" value="F:transmembrane transporter activity"/>
    <property type="evidence" value="ECO:0007669"/>
    <property type="project" value="InterPro"/>
</dbReference>
<comment type="caution">
    <text evidence="10">The sequence shown here is derived from an EMBL/GenBank/DDBJ whole genome shotgun (WGS) entry which is preliminary data.</text>
</comment>
<dbReference type="GO" id="GO:0005886">
    <property type="term" value="C:plasma membrane"/>
    <property type="evidence" value="ECO:0007669"/>
    <property type="project" value="UniProtKB-SubCell"/>
</dbReference>
<dbReference type="Proteomes" id="UP000032515">
    <property type="component" value="Unassembled WGS sequence"/>
</dbReference>
<keyword evidence="4 9" id="KW-0812">Transmembrane</keyword>
<gene>
    <name evidence="10" type="ORF">OO17_05030</name>
</gene>
<name>A0A0D7F393_RHOPL</name>
<reference evidence="10 11" key="1">
    <citation type="submission" date="2014-11" db="EMBL/GenBank/DDBJ databases">
        <title>Genomics and ecophysiology of heterotrophic nitrogen fixing bacteria isolated from estuarine surface water.</title>
        <authorList>
            <person name="Bentzon-Tilia M."/>
            <person name="Severin I."/>
            <person name="Hansen L.H."/>
            <person name="Riemann L."/>
        </authorList>
    </citation>
    <scope>NUCLEOTIDE SEQUENCE [LARGE SCALE GENOMIC DNA]</scope>
    <source>
        <strain evidence="10 11">BAL398</strain>
    </source>
</reference>
<evidence type="ECO:0000256" key="5">
    <source>
        <dbReference type="ARBA" id="ARBA00022970"/>
    </source>
</evidence>
<evidence type="ECO:0008006" key="12">
    <source>
        <dbReference type="Google" id="ProtNLM"/>
    </source>
</evidence>
<evidence type="ECO:0000256" key="4">
    <source>
        <dbReference type="ARBA" id="ARBA00022692"/>
    </source>
</evidence>
<keyword evidence="6 9" id="KW-1133">Transmembrane helix</keyword>
<protein>
    <recommendedName>
        <fullName evidence="12">Branched-chain amino acid ABC transporter permease</fullName>
    </recommendedName>
</protein>
<dbReference type="PANTHER" id="PTHR11795">
    <property type="entry name" value="BRANCHED-CHAIN AMINO ACID TRANSPORT SYSTEM PERMEASE PROTEIN LIVH"/>
    <property type="match status" value="1"/>
</dbReference>
<evidence type="ECO:0000256" key="2">
    <source>
        <dbReference type="ARBA" id="ARBA00022448"/>
    </source>
</evidence>
<keyword evidence="2" id="KW-0813">Transport</keyword>
<evidence type="ECO:0000256" key="1">
    <source>
        <dbReference type="ARBA" id="ARBA00004651"/>
    </source>
</evidence>
<dbReference type="PATRIC" id="fig|1076.23.peg.95"/>
<sequence length="273" mass="28737">MLGFLTAGMTLIYRISGTTNFAHGSLFVLAMYLTYALSRLTDINPLLFALVLVPLMACVGWALYWALIHPIRTRHHLLAVQLLLGLSFVIEAGMLIGFGGDLQSVENPLNSQFVHILGTGFTRTTIAGSAVSLAGLGALAIALQRSDFGRYVRAVANDNLAARLAGLSVERLEGLTWAIGIGMLGIIAPPMSSIVTLTPDIGLQYTVLSLVIMIVGGMGSLVGTMIAGLVVGVAQALGLLFLPGSFGALLPYALLVGVLMLRPGGFAAMRFRP</sequence>
<dbReference type="GO" id="GO:0006865">
    <property type="term" value="P:amino acid transport"/>
    <property type="evidence" value="ECO:0007669"/>
    <property type="project" value="UniProtKB-KW"/>
</dbReference>
<keyword evidence="7 9" id="KW-0472">Membrane</keyword>
<dbReference type="AlphaFoldDB" id="A0A0D7F393"/>
<dbReference type="InterPro" id="IPR052157">
    <property type="entry name" value="BCAA_transport_permease"/>
</dbReference>
<evidence type="ECO:0000313" key="10">
    <source>
        <dbReference type="EMBL" id="KIZ47311.1"/>
    </source>
</evidence>
<dbReference type="Pfam" id="PF02653">
    <property type="entry name" value="BPD_transp_2"/>
    <property type="match status" value="1"/>
</dbReference>
<organism evidence="10 11">
    <name type="scientific">Rhodopseudomonas palustris</name>
    <dbReference type="NCBI Taxonomy" id="1076"/>
    <lineage>
        <taxon>Bacteria</taxon>
        <taxon>Pseudomonadati</taxon>
        <taxon>Pseudomonadota</taxon>
        <taxon>Alphaproteobacteria</taxon>
        <taxon>Hyphomicrobiales</taxon>
        <taxon>Nitrobacteraceae</taxon>
        <taxon>Rhodopseudomonas</taxon>
    </lineage>
</organism>
<evidence type="ECO:0000313" key="11">
    <source>
        <dbReference type="Proteomes" id="UP000032515"/>
    </source>
</evidence>
<keyword evidence="3" id="KW-1003">Cell membrane</keyword>
<feature type="transmembrane region" description="Helical" evidence="9">
    <location>
        <begin position="239"/>
        <end position="261"/>
    </location>
</feature>
<comment type="similarity">
    <text evidence="8">Belongs to the binding-protein-dependent transport system permease family. LivHM subfamily.</text>
</comment>
<feature type="transmembrane region" description="Helical" evidence="9">
    <location>
        <begin position="46"/>
        <end position="67"/>
    </location>
</feature>
<evidence type="ECO:0000256" key="7">
    <source>
        <dbReference type="ARBA" id="ARBA00023136"/>
    </source>
</evidence>
<dbReference type="CDD" id="cd06582">
    <property type="entry name" value="TM_PBP1_LivH_like"/>
    <property type="match status" value="1"/>
</dbReference>
<dbReference type="InterPro" id="IPR001851">
    <property type="entry name" value="ABC_transp_permease"/>
</dbReference>
<feature type="transmembrane region" description="Helical" evidence="9">
    <location>
        <begin position="120"/>
        <end position="143"/>
    </location>
</feature>
<keyword evidence="5" id="KW-0029">Amino-acid transport</keyword>
<accession>A0A0D7F393</accession>
<evidence type="ECO:0000256" key="6">
    <source>
        <dbReference type="ARBA" id="ARBA00022989"/>
    </source>
</evidence>
<evidence type="ECO:0000256" key="8">
    <source>
        <dbReference type="ARBA" id="ARBA00037998"/>
    </source>
</evidence>
<evidence type="ECO:0000256" key="3">
    <source>
        <dbReference type="ARBA" id="ARBA00022475"/>
    </source>
</evidence>
<feature type="transmembrane region" description="Helical" evidence="9">
    <location>
        <begin position="12"/>
        <end position="34"/>
    </location>
</feature>
<dbReference type="PANTHER" id="PTHR11795:SF445">
    <property type="entry name" value="AMINO ACID ABC TRANSPORTER PERMEASE PROTEIN"/>
    <property type="match status" value="1"/>
</dbReference>
<evidence type="ECO:0000256" key="9">
    <source>
        <dbReference type="SAM" id="Phobius"/>
    </source>
</evidence>